<gene>
    <name evidence="2" type="ORF">H9932_04705</name>
</gene>
<organism evidence="2 3">
    <name type="scientific">Candidatus Brachybacterium intestinipullorum</name>
    <dbReference type="NCBI Taxonomy" id="2838512"/>
    <lineage>
        <taxon>Bacteria</taxon>
        <taxon>Bacillati</taxon>
        <taxon>Actinomycetota</taxon>
        <taxon>Actinomycetes</taxon>
        <taxon>Micrococcales</taxon>
        <taxon>Dermabacteraceae</taxon>
        <taxon>Brachybacterium</taxon>
    </lineage>
</organism>
<evidence type="ECO:0000313" key="2">
    <source>
        <dbReference type="EMBL" id="HJC68966.1"/>
    </source>
</evidence>
<comment type="caution">
    <text evidence="2">The sequence shown here is derived from an EMBL/GenBank/DDBJ whole genome shotgun (WGS) entry which is preliminary data.</text>
</comment>
<dbReference type="AlphaFoldDB" id="A0A9D2TH70"/>
<evidence type="ECO:0000256" key="1">
    <source>
        <dbReference type="SAM" id="MobiDB-lite"/>
    </source>
</evidence>
<protein>
    <submittedName>
        <fullName evidence="2">GTP pyrophosphokinase family protein</fullName>
    </submittedName>
</protein>
<accession>A0A9D2TH70</accession>
<feature type="non-terminal residue" evidence="2">
    <location>
        <position position="91"/>
    </location>
</feature>
<proteinExistence type="predicted"/>
<name>A0A9D2TH70_9MICO</name>
<dbReference type="EMBL" id="DWWC01000094">
    <property type="protein sequence ID" value="HJC68966.1"/>
    <property type="molecule type" value="Genomic_DNA"/>
</dbReference>
<sequence length="91" mass="10478">MDEASSPQEAQPPREPRAQPVGDLIAARTGRPVLSESEQDEIAAGLRQVYEEFIALRMHYQFGIDEVLTKVEILRKEFEQMHDYSPIEHVR</sequence>
<reference evidence="2" key="1">
    <citation type="journal article" date="2021" name="PeerJ">
        <title>Extensive microbial diversity within the chicken gut microbiome revealed by metagenomics and culture.</title>
        <authorList>
            <person name="Gilroy R."/>
            <person name="Ravi A."/>
            <person name="Getino M."/>
            <person name="Pursley I."/>
            <person name="Horton D.L."/>
            <person name="Alikhan N.F."/>
            <person name="Baker D."/>
            <person name="Gharbi K."/>
            <person name="Hall N."/>
            <person name="Watson M."/>
            <person name="Adriaenssens E.M."/>
            <person name="Foster-Nyarko E."/>
            <person name="Jarju S."/>
            <person name="Secka A."/>
            <person name="Antonio M."/>
            <person name="Oren A."/>
            <person name="Chaudhuri R.R."/>
            <person name="La Ragione R."/>
            <person name="Hildebrand F."/>
            <person name="Pallen M.J."/>
        </authorList>
    </citation>
    <scope>NUCLEOTIDE SEQUENCE</scope>
    <source>
        <strain evidence="2">CHK130-7132</strain>
    </source>
</reference>
<feature type="region of interest" description="Disordered" evidence="1">
    <location>
        <begin position="1"/>
        <end position="26"/>
    </location>
</feature>
<dbReference type="Proteomes" id="UP000823854">
    <property type="component" value="Unassembled WGS sequence"/>
</dbReference>
<evidence type="ECO:0000313" key="3">
    <source>
        <dbReference type="Proteomes" id="UP000823854"/>
    </source>
</evidence>
<reference evidence="2" key="2">
    <citation type="submission" date="2021-04" db="EMBL/GenBank/DDBJ databases">
        <authorList>
            <person name="Gilroy R."/>
        </authorList>
    </citation>
    <scope>NUCLEOTIDE SEQUENCE</scope>
    <source>
        <strain evidence="2">CHK130-7132</strain>
    </source>
</reference>